<dbReference type="PANTHER" id="PTHR10000">
    <property type="entry name" value="PHOSPHOSERINE PHOSPHATASE"/>
    <property type="match status" value="1"/>
</dbReference>
<dbReference type="GO" id="GO:0000287">
    <property type="term" value="F:magnesium ion binding"/>
    <property type="evidence" value="ECO:0007669"/>
    <property type="project" value="TreeGrafter"/>
</dbReference>
<proteinExistence type="predicted"/>
<dbReference type="Proteomes" id="UP000570595">
    <property type="component" value="Unassembled WGS sequence"/>
</dbReference>
<dbReference type="PANTHER" id="PTHR10000:SF8">
    <property type="entry name" value="HAD SUPERFAMILY HYDROLASE-LIKE, TYPE 3"/>
    <property type="match status" value="1"/>
</dbReference>
<evidence type="ECO:0000313" key="4">
    <source>
        <dbReference type="Proteomes" id="UP000572268"/>
    </source>
</evidence>
<dbReference type="GO" id="GO:0016791">
    <property type="term" value="F:phosphatase activity"/>
    <property type="evidence" value="ECO:0007669"/>
    <property type="project" value="TreeGrafter"/>
</dbReference>
<accession>A0A7J6L340</accession>
<reference evidence="3 4" key="1">
    <citation type="submission" date="2020-04" db="EMBL/GenBank/DDBJ databases">
        <title>Perkinsus olseni comparative genomics.</title>
        <authorList>
            <person name="Bogema D.R."/>
        </authorList>
    </citation>
    <scope>NUCLEOTIDE SEQUENCE [LARGE SCALE GENOMIC DNA]</scope>
    <source>
        <strain evidence="1">ATCC PRA-179</strain>
        <strain evidence="2">ATCC PRA-31</strain>
    </source>
</reference>
<dbReference type="InterPro" id="IPR023214">
    <property type="entry name" value="HAD_sf"/>
</dbReference>
<evidence type="ECO:0000313" key="1">
    <source>
        <dbReference type="EMBL" id="KAF4652045.1"/>
    </source>
</evidence>
<dbReference type="OrthoDB" id="27226at2759"/>
<dbReference type="SUPFAM" id="SSF56784">
    <property type="entry name" value="HAD-like"/>
    <property type="match status" value="1"/>
</dbReference>
<evidence type="ECO:0000313" key="3">
    <source>
        <dbReference type="Proteomes" id="UP000570595"/>
    </source>
</evidence>
<dbReference type="GO" id="GO:0005829">
    <property type="term" value="C:cytosol"/>
    <property type="evidence" value="ECO:0007669"/>
    <property type="project" value="TreeGrafter"/>
</dbReference>
<gene>
    <name evidence="2" type="ORF">FOL46_008959</name>
    <name evidence="1" type="ORF">FOZ61_009950</name>
</gene>
<dbReference type="EMBL" id="JABAHT010000767">
    <property type="protein sequence ID" value="KAF4652045.1"/>
    <property type="molecule type" value="Genomic_DNA"/>
</dbReference>
<dbReference type="Pfam" id="PF08282">
    <property type="entry name" value="Hydrolase_3"/>
    <property type="match status" value="1"/>
</dbReference>
<organism evidence="2 4">
    <name type="scientific">Perkinsus olseni</name>
    <name type="common">Perkinsus atlanticus</name>
    <dbReference type="NCBI Taxonomy" id="32597"/>
    <lineage>
        <taxon>Eukaryota</taxon>
        <taxon>Sar</taxon>
        <taxon>Alveolata</taxon>
        <taxon>Perkinsozoa</taxon>
        <taxon>Perkinsea</taxon>
        <taxon>Perkinsida</taxon>
        <taxon>Perkinsidae</taxon>
        <taxon>Perkinsus</taxon>
    </lineage>
</organism>
<dbReference type="Gene3D" id="3.30.1240.10">
    <property type="match status" value="1"/>
</dbReference>
<dbReference type="Gene3D" id="3.40.50.1000">
    <property type="entry name" value="HAD superfamily/HAD-like"/>
    <property type="match status" value="1"/>
</dbReference>
<dbReference type="InterPro" id="IPR036412">
    <property type="entry name" value="HAD-like_sf"/>
</dbReference>
<name>A0A7J6L340_PEROL</name>
<dbReference type="PROSITE" id="PS01229">
    <property type="entry name" value="COF_2"/>
    <property type="match status" value="1"/>
</dbReference>
<sequence>MPSFTPATEGTTSCALPTVERDFLRPVELVCTDMDGTVLGPDHSIHEVTFEKIHRAQKLGCSVIPATGRCRMSAAKCFSKGGIDLYSLPGVYLNGCVVYDEEGQVASNVVLDYQIVCDLVNGLRHQQEVIPLVCSGDRVLAPFTNDFVKCMERMFDDPSPEDCGGYDGLLEKVRDDAIPVHMVHVITRDPDYMKGEVVGRLKDFAESHGCAAAQSLSFLCDIIPAAANKGYGIRVLKERLGYNSIACIGDAMNDKEMLQNADVPVVMGNAMNEIKTLGKLKVNSNDHAELPGVADLMNRIIAAKQ</sequence>
<evidence type="ECO:0000313" key="2">
    <source>
        <dbReference type="EMBL" id="KAF4653890.1"/>
    </source>
</evidence>
<dbReference type="AlphaFoldDB" id="A0A7J6L340"/>
<comment type="caution">
    <text evidence="2">The sequence shown here is derived from an EMBL/GenBank/DDBJ whole genome shotgun (WGS) entry which is preliminary data.</text>
</comment>
<dbReference type="EMBL" id="JABANN010000768">
    <property type="protein sequence ID" value="KAF4653890.1"/>
    <property type="molecule type" value="Genomic_DNA"/>
</dbReference>
<dbReference type="Proteomes" id="UP000572268">
    <property type="component" value="Unassembled WGS sequence"/>
</dbReference>
<protein>
    <submittedName>
        <fullName evidence="2">Uncharacterized protein</fullName>
    </submittedName>
</protein>